<dbReference type="InterPro" id="IPR000212">
    <property type="entry name" value="DNA_helicase_UvrD/REP"/>
</dbReference>
<evidence type="ECO:0000256" key="2">
    <source>
        <dbReference type="ARBA" id="ARBA00022801"/>
    </source>
</evidence>
<evidence type="ECO:0000256" key="5">
    <source>
        <dbReference type="ARBA" id="ARBA00023235"/>
    </source>
</evidence>
<evidence type="ECO:0000313" key="14">
    <source>
        <dbReference type="Proteomes" id="UP000182229"/>
    </source>
</evidence>
<dbReference type="InterPro" id="IPR014017">
    <property type="entry name" value="DNA_helicase_UvrD-like_C"/>
</dbReference>
<name>A0A1L9BL25_9BACT</name>
<evidence type="ECO:0000256" key="10">
    <source>
        <dbReference type="PROSITE-ProRule" id="PRU00560"/>
    </source>
</evidence>
<organism evidence="13 14">
    <name type="scientific">Cystobacter ferrugineus</name>
    <dbReference type="NCBI Taxonomy" id="83449"/>
    <lineage>
        <taxon>Bacteria</taxon>
        <taxon>Pseudomonadati</taxon>
        <taxon>Myxococcota</taxon>
        <taxon>Myxococcia</taxon>
        <taxon>Myxococcales</taxon>
        <taxon>Cystobacterineae</taxon>
        <taxon>Archangiaceae</taxon>
        <taxon>Cystobacter</taxon>
    </lineage>
</organism>
<keyword evidence="14" id="KW-1185">Reference proteome</keyword>
<evidence type="ECO:0000256" key="1">
    <source>
        <dbReference type="ARBA" id="ARBA00022741"/>
    </source>
</evidence>
<dbReference type="InterPro" id="IPR027417">
    <property type="entry name" value="P-loop_NTPase"/>
</dbReference>
<keyword evidence="1 10" id="KW-0547">Nucleotide-binding</keyword>
<evidence type="ECO:0000256" key="7">
    <source>
        <dbReference type="ARBA" id="ARBA00034808"/>
    </source>
</evidence>
<dbReference type="EMBL" id="MPIN01000001">
    <property type="protein sequence ID" value="OJH42929.1"/>
    <property type="molecule type" value="Genomic_DNA"/>
</dbReference>
<dbReference type="Pfam" id="PF00580">
    <property type="entry name" value="UvrD-helicase"/>
    <property type="match status" value="1"/>
</dbReference>
<reference evidence="14" key="1">
    <citation type="submission" date="2016-11" db="EMBL/GenBank/DDBJ databases">
        <authorList>
            <person name="Shukria A."/>
            <person name="Stevens D.C."/>
        </authorList>
    </citation>
    <scope>NUCLEOTIDE SEQUENCE [LARGE SCALE GENOMIC DNA]</scope>
    <source>
        <strain evidence="14">Cbfe23</strain>
    </source>
</reference>
<feature type="domain" description="UvrD-like helicase C-terminal" evidence="12">
    <location>
        <begin position="307"/>
        <end position="551"/>
    </location>
</feature>
<keyword evidence="2 10" id="KW-0378">Hydrolase</keyword>
<dbReference type="EC" id="5.6.2.4" evidence="7"/>
<gene>
    <name evidence="13" type="ORF">BON30_04930</name>
</gene>
<comment type="caution">
    <text evidence="13">The sequence shown here is derived from an EMBL/GenBank/DDBJ whole genome shotgun (WGS) entry which is preliminary data.</text>
</comment>
<feature type="binding site" evidence="10">
    <location>
        <begin position="36"/>
        <end position="43"/>
    </location>
    <ligand>
        <name>ATP</name>
        <dbReference type="ChEBI" id="CHEBI:30616"/>
    </ligand>
</feature>
<dbReference type="PANTHER" id="PTHR11070">
    <property type="entry name" value="UVRD / RECB / PCRA DNA HELICASE FAMILY MEMBER"/>
    <property type="match status" value="1"/>
</dbReference>
<keyword evidence="3 10" id="KW-0347">Helicase</keyword>
<evidence type="ECO:0000256" key="8">
    <source>
        <dbReference type="ARBA" id="ARBA00034923"/>
    </source>
</evidence>
<comment type="catalytic activity">
    <reaction evidence="6">
        <text>Couples ATP hydrolysis with the unwinding of duplex DNA by translocating in the 3'-5' direction.</text>
        <dbReference type="EC" id="5.6.2.4"/>
    </reaction>
</comment>
<comment type="catalytic activity">
    <reaction evidence="9">
        <text>ATP + H2O = ADP + phosphate + H(+)</text>
        <dbReference type="Rhea" id="RHEA:13065"/>
        <dbReference type="ChEBI" id="CHEBI:15377"/>
        <dbReference type="ChEBI" id="CHEBI:15378"/>
        <dbReference type="ChEBI" id="CHEBI:30616"/>
        <dbReference type="ChEBI" id="CHEBI:43474"/>
        <dbReference type="ChEBI" id="CHEBI:456216"/>
        <dbReference type="EC" id="5.6.2.4"/>
    </reaction>
</comment>
<evidence type="ECO:0000256" key="4">
    <source>
        <dbReference type="ARBA" id="ARBA00022840"/>
    </source>
</evidence>
<evidence type="ECO:0000259" key="12">
    <source>
        <dbReference type="PROSITE" id="PS51217"/>
    </source>
</evidence>
<keyword evidence="4 10" id="KW-0067">ATP-binding</keyword>
<keyword evidence="5" id="KW-0413">Isomerase</keyword>
<dbReference type="Proteomes" id="UP000182229">
    <property type="component" value="Unassembled WGS sequence"/>
</dbReference>
<protein>
    <recommendedName>
        <fullName evidence="7">DNA 3'-5' helicase</fullName>
        <ecNumber evidence="7">5.6.2.4</ecNumber>
    </recommendedName>
    <alternativeName>
        <fullName evidence="8">DNA 3'-5' helicase II</fullName>
    </alternativeName>
</protein>
<evidence type="ECO:0000256" key="3">
    <source>
        <dbReference type="ARBA" id="ARBA00022806"/>
    </source>
</evidence>
<dbReference type="GO" id="GO:0000725">
    <property type="term" value="P:recombinational repair"/>
    <property type="evidence" value="ECO:0007669"/>
    <property type="project" value="TreeGrafter"/>
</dbReference>
<evidence type="ECO:0000259" key="11">
    <source>
        <dbReference type="PROSITE" id="PS51198"/>
    </source>
</evidence>
<accession>A0A1L9BL25</accession>
<dbReference type="PROSITE" id="PS51198">
    <property type="entry name" value="UVRD_HELICASE_ATP_BIND"/>
    <property type="match status" value="1"/>
</dbReference>
<dbReference type="GO" id="GO:0005524">
    <property type="term" value="F:ATP binding"/>
    <property type="evidence" value="ECO:0007669"/>
    <property type="project" value="UniProtKB-UniRule"/>
</dbReference>
<dbReference type="CDD" id="cd17932">
    <property type="entry name" value="DEXQc_UvrD"/>
    <property type="match status" value="1"/>
</dbReference>
<dbReference type="SUPFAM" id="SSF52540">
    <property type="entry name" value="P-loop containing nucleoside triphosphate hydrolases"/>
    <property type="match status" value="1"/>
</dbReference>
<dbReference type="STRING" id="83449.BON30_04930"/>
<reference evidence="13 14" key="2">
    <citation type="submission" date="2016-12" db="EMBL/GenBank/DDBJ databases">
        <title>Draft Genome Sequence of Cystobacter ferrugineus Strain Cbfe23.</title>
        <authorList>
            <person name="Akbar S."/>
            <person name="Dowd S.E."/>
            <person name="Stevens D.C."/>
        </authorList>
    </citation>
    <scope>NUCLEOTIDE SEQUENCE [LARGE SCALE GENOMIC DNA]</scope>
    <source>
        <strain evidence="13 14">Cbfe23</strain>
    </source>
</reference>
<dbReference type="PROSITE" id="PS51217">
    <property type="entry name" value="UVRD_HELICASE_CTER"/>
    <property type="match status" value="1"/>
</dbReference>
<proteinExistence type="predicted"/>
<evidence type="ECO:0000313" key="13">
    <source>
        <dbReference type="EMBL" id="OJH42929.1"/>
    </source>
</evidence>
<dbReference type="Gene3D" id="3.40.50.300">
    <property type="entry name" value="P-loop containing nucleotide triphosphate hydrolases"/>
    <property type="match status" value="4"/>
</dbReference>
<feature type="domain" description="UvrD-like helicase ATP-binding" evidence="11">
    <location>
        <begin position="15"/>
        <end position="303"/>
    </location>
</feature>
<evidence type="ECO:0000256" key="6">
    <source>
        <dbReference type="ARBA" id="ARBA00034617"/>
    </source>
</evidence>
<dbReference type="GO" id="GO:0003677">
    <property type="term" value="F:DNA binding"/>
    <property type="evidence" value="ECO:0007669"/>
    <property type="project" value="InterPro"/>
</dbReference>
<dbReference type="Pfam" id="PF13361">
    <property type="entry name" value="UvrD_C"/>
    <property type="match status" value="2"/>
</dbReference>
<dbReference type="InterPro" id="IPR014016">
    <property type="entry name" value="UvrD-like_ATP-bd"/>
</dbReference>
<dbReference type="GO" id="GO:0016887">
    <property type="term" value="F:ATP hydrolysis activity"/>
    <property type="evidence" value="ECO:0007669"/>
    <property type="project" value="RHEA"/>
</dbReference>
<dbReference type="PANTHER" id="PTHR11070:SF2">
    <property type="entry name" value="ATP-DEPENDENT DNA HELICASE SRS2"/>
    <property type="match status" value="1"/>
</dbReference>
<evidence type="ECO:0000256" key="9">
    <source>
        <dbReference type="ARBA" id="ARBA00048988"/>
    </source>
</evidence>
<dbReference type="AlphaFoldDB" id="A0A1L9BL25"/>
<dbReference type="GO" id="GO:0043138">
    <property type="term" value="F:3'-5' DNA helicase activity"/>
    <property type="evidence" value="ECO:0007669"/>
    <property type="project" value="UniProtKB-EC"/>
</dbReference>
<sequence length="632" mass="71401">MRGNVRPSEWTPIGVPSLEPAALDVVHSRQNMLVVAGPGAGKTELLAQRACFLLQTGRCPFPRRILAISFKRDAARNLSDRVKLRCGSDLASRFHSYTFDAFAKNLVDRFGQALPDQFRPTRDYKINFELTKWAASDWINQSLPTQGSTLSPAVRARINGIQFYEGPFVGQRLSLDRLEGRPPIERAAAELWRYMLKGDLRSEMNFHMIGRLAELILRRNPKILAALRAAYAYVFLDEFQDTSSIHYDLAVTAFRGTTTVVTAVGDNKQRVNKWAGALDGIFDRFEQDFASKRTHLLFNYRSAPELVRVQSFVAAAIDPNAPAAQAAMYIADGKPDGECLSLIFTNYEVEARELAKMIKRWIKQDALSPRDVCILTRQRPEHYAKLLQAELLKANINSRVENSLQDLVAEPLTIYVVHMLRLAASNHAPQSWGAIVDLLAQLQGELGERFERRMSRKFSQFVVDLRTKLVNLPTDPCMIETLLDEIIGFFGTDEFKAEFQQYAQGDFFAKTRRDIAQELASRFARLRLSDALDDLEGVGAIPIMTMHKSKGLEYHTVIFIGLEDAALKGFNAERDEETCGFFVALSRAKMRAVFTFSERRPTYNVVQIQKREAINPLYDILKAAGIEPQHVA</sequence>